<feature type="transmembrane region" description="Helical" evidence="3">
    <location>
        <begin position="173"/>
        <end position="194"/>
    </location>
</feature>
<dbReference type="Gene3D" id="2.130.10.10">
    <property type="entry name" value="YVTN repeat-like/Quinoprotein amine dehydrogenase"/>
    <property type="match status" value="3"/>
</dbReference>
<dbReference type="PANTHER" id="PTHR34978">
    <property type="entry name" value="POSSIBLE SENSOR-TRANSDUCER PROTEIN BLAR"/>
    <property type="match status" value="1"/>
</dbReference>
<feature type="domain" description="Peptidase M56" evidence="4">
    <location>
        <begin position="167"/>
        <end position="339"/>
    </location>
</feature>
<evidence type="ECO:0000313" key="6">
    <source>
        <dbReference type="Proteomes" id="UP000318288"/>
    </source>
</evidence>
<feature type="transmembrane region" description="Helical" evidence="3">
    <location>
        <begin position="12"/>
        <end position="36"/>
    </location>
</feature>
<dbReference type="InterPro" id="IPR052173">
    <property type="entry name" value="Beta-lactam_resp_regulator"/>
</dbReference>
<dbReference type="PANTHER" id="PTHR34978:SF3">
    <property type="entry name" value="SLR0241 PROTEIN"/>
    <property type="match status" value="1"/>
</dbReference>
<evidence type="ECO:0000313" key="5">
    <source>
        <dbReference type="EMBL" id="TWU58990.1"/>
    </source>
</evidence>
<protein>
    <submittedName>
        <fullName evidence="5">Regulatory protein BlaR1</fullName>
    </submittedName>
</protein>
<keyword evidence="6" id="KW-1185">Reference proteome</keyword>
<comment type="caution">
    <text evidence="5">The sequence shown here is derived from an EMBL/GenBank/DDBJ whole genome shotgun (WGS) entry which is preliminary data.</text>
</comment>
<dbReference type="RefSeq" id="WP_146456273.1">
    <property type="nucleotide sequence ID" value="NZ_SJPW01000002.1"/>
</dbReference>
<evidence type="ECO:0000259" key="4">
    <source>
        <dbReference type="Pfam" id="PF05569"/>
    </source>
</evidence>
<keyword evidence="3" id="KW-0472">Membrane</keyword>
<dbReference type="SUPFAM" id="SSF50969">
    <property type="entry name" value="YVTN repeat-like/Quinoprotein amine dehydrogenase"/>
    <property type="match status" value="1"/>
</dbReference>
<dbReference type="Gene3D" id="3.30.2010.10">
    <property type="entry name" value="Metalloproteases ('zincins'), catalytic domain"/>
    <property type="match status" value="1"/>
</dbReference>
<keyword evidence="3" id="KW-1133">Transmembrane helix</keyword>
<organism evidence="5 6">
    <name type="scientific">Rubripirellula tenax</name>
    <dbReference type="NCBI Taxonomy" id="2528015"/>
    <lineage>
        <taxon>Bacteria</taxon>
        <taxon>Pseudomonadati</taxon>
        <taxon>Planctomycetota</taxon>
        <taxon>Planctomycetia</taxon>
        <taxon>Pirellulales</taxon>
        <taxon>Pirellulaceae</taxon>
        <taxon>Rubripirellula</taxon>
    </lineage>
</organism>
<dbReference type="InterPro" id="IPR008969">
    <property type="entry name" value="CarboxyPept-like_regulatory"/>
</dbReference>
<evidence type="ECO:0000256" key="3">
    <source>
        <dbReference type="SAM" id="Phobius"/>
    </source>
</evidence>
<dbReference type="CDD" id="cd07341">
    <property type="entry name" value="M56_BlaR1_MecR1_like"/>
    <property type="match status" value="1"/>
</dbReference>
<accession>A0A5C6FEG7</accession>
<feature type="transmembrane region" description="Helical" evidence="3">
    <location>
        <begin position="387"/>
        <end position="406"/>
    </location>
</feature>
<feature type="region of interest" description="Disordered" evidence="2">
    <location>
        <begin position="1485"/>
        <end position="1506"/>
    </location>
</feature>
<feature type="repeat" description="WD" evidence="1">
    <location>
        <begin position="1303"/>
        <end position="1344"/>
    </location>
</feature>
<evidence type="ECO:0000256" key="2">
    <source>
        <dbReference type="SAM" id="MobiDB-lite"/>
    </source>
</evidence>
<dbReference type="InterPro" id="IPR015943">
    <property type="entry name" value="WD40/YVTN_repeat-like_dom_sf"/>
</dbReference>
<dbReference type="Pfam" id="PF05569">
    <property type="entry name" value="Peptidase_M56"/>
    <property type="match status" value="1"/>
</dbReference>
<dbReference type="InterPro" id="IPR008756">
    <property type="entry name" value="Peptidase_M56"/>
</dbReference>
<dbReference type="OrthoDB" id="289642at2"/>
<name>A0A5C6FEG7_9BACT</name>
<dbReference type="SUPFAM" id="SSF49464">
    <property type="entry name" value="Carboxypeptidase regulatory domain-like"/>
    <property type="match status" value="1"/>
</dbReference>
<feature type="transmembrane region" description="Helical" evidence="3">
    <location>
        <begin position="71"/>
        <end position="92"/>
    </location>
</feature>
<dbReference type="SUPFAM" id="SSF69304">
    <property type="entry name" value="Tricorn protease N-terminal domain"/>
    <property type="match status" value="1"/>
</dbReference>
<reference evidence="5 6" key="1">
    <citation type="submission" date="2019-02" db="EMBL/GenBank/DDBJ databases">
        <title>Deep-cultivation of Planctomycetes and their phenomic and genomic characterization uncovers novel biology.</title>
        <authorList>
            <person name="Wiegand S."/>
            <person name="Jogler M."/>
            <person name="Boedeker C."/>
            <person name="Pinto D."/>
            <person name="Vollmers J."/>
            <person name="Rivas-Marin E."/>
            <person name="Kohn T."/>
            <person name="Peeters S.H."/>
            <person name="Heuer A."/>
            <person name="Rast P."/>
            <person name="Oberbeckmann S."/>
            <person name="Bunk B."/>
            <person name="Jeske O."/>
            <person name="Meyerdierks A."/>
            <person name="Storesund J.E."/>
            <person name="Kallscheuer N."/>
            <person name="Luecker S."/>
            <person name="Lage O.M."/>
            <person name="Pohl T."/>
            <person name="Merkel B.J."/>
            <person name="Hornburger P."/>
            <person name="Mueller R.-W."/>
            <person name="Bruemmer F."/>
            <person name="Labrenz M."/>
            <person name="Spormann A.M."/>
            <person name="Op Den Camp H."/>
            <person name="Overmann J."/>
            <person name="Amann R."/>
            <person name="Jetten M.S.M."/>
            <person name="Mascher T."/>
            <person name="Medema M.H."/>
            <person name="Devos D.P."/>
            <person name="Kaster A.-K."/>
            <person name="Ovreas L."/>
            <person name="Rohde M."/>
            <person name="Galperin M.Y."/>
            <person name="Jogler C."/>
        </authorList>
    </citation>
    <scope>NUCLEOTIDE SEQUENCE [LARGE SCALE GENOMIC DNA]</scope>
    <source>
        <strain evidence="5 6">Poly51</strain>
    </source>
</reference>
<feature type="region of interest" description="Disordered" evidence="2">
    <location>
        <begin position="1957"/>
        <end position="1976"/>
    </location>
</feature>
<gene>
    <name evidence="5" type="primary">blaR1_2</name>
    <name evidence="5" type="ORF">Poly51_17710</name>
</gene>
<dbReference type="Proteomes" id="UP000318288">
    <property type="component" value="Unassembled WGS sequence"/>
</dbReference>
<dbReference type="InterPro" id="IPR011047">
    <property type="entry name" value="Quinoprotein_ADH-like_sf"/>
</dbReference>
<proteinExistence type="predicted"/>
<keyword evidence="1" id="KW-0853">WD repeat</keyword>
<dbReference type="EMBL" id="SJPW01000002">
    <property type="protein sequence ID" value="TWU58990.1"/>
    <property type="molecule type" value="Genomic_DNA"/>
</dbReference>
<feature type="compositionally biased region" description="Basic and acidic residues" evidence="2">
    <location>
        <begin position="1961"/>
        <end position="1976"/>
    </location>
</feature>
<dbReference type="SUPFAM" id="SSF50998">
    <property type="entry name" value="Quinoprotein alcohol dehydrogenase-like"/>
    <property type="match status" value="1"/>
</dbReference>
<sequence>MIFPTVAWSELSLQVMLTFGHFLWQACVVAVVLVNAEKAFDFVSGRARALRCPAPNEPTPDDSLRSANVRYTFACLAFFSLPVCVAATFMWVHQSHGPVFLASGDPIELPVVDVVSTNERSESLTSSEIPVLPPLESPAETELYRAELPVAEPLEASSPAVRTLSLTQRIQSFAPYLLIAYAFGVTLMLTRFGLSIIGCSRLRRTHQPITDSNLLKVIAEHSSRLGLKRVPVVALCQRVTVPVVVGIVKPMILLPPALLCGLDPNQLAAILSHEMAHIRRYDLLVNLLQRIVESLLFFHPVTWWISRRISIERENCCDDIASATTGSLSYANALLQMAELCIGNDPNRLSALGTLSAAGNNTTQLGHRIRRLISAEQSTRVGLSRRTVGVTLTAVLLASLSIVALGQSQQSAEGESANEEDAPSTFTPEPVWQQELTEHDRSFGVFPTSNVVVTTDRVLSSTRDFDLGTGALLRTSFPRYADVSNDDTLRSVVRRVSSDRMYIVDVSVREASTTVSDGGRVSPWHEIRVLKTTDFTQVGKTIVLPEYADLDTFSVDIESGGAFVLLGDRKGVRVYRVETGEVETTLPVDIKRVDAVAFCPDREWLVVSDQNDLHFWRWRDQAPVRTIHVARKIDCLKFTADGQYLAEGPDVRQDIQIRDMRTLEIVASLQNEVGSLLIAKTIDISPDGRFLVASNDVMVDPTKLMIPHRVHVWDLRTRGRPVFQIATEGQVRGAAFSDDSRRLVGEYSGKPPAKLVAWDLPSEIFERQSDPPSDAKDRLGDGVQWSMWGDRDGLLSGARLILPEGGLKSGDPLMVEYRLANVSGETKSLDCYLNDGMQFPSVDSNNRISGVGLASQEGTTTLTLQPGEVFVDTEHVVSIDTTGLSPGQYTADLRSAFYVPDETDKNTTHEIPHRGALPFTLLGELSPKQSVLPENNIHWGQDVAGLQLGASWAHEQAHFEIGSNVEADLFVANVSDQPLECSVELPHPGDGWNFNVAALAGSKDKFQRAFPIDFYSPVRYIHLKLTSGQVARITGDDQLVSLSADPDDHASPTSLPLPQFLVVGTLKKAEQIAGEQNYLATLTPAGGRYQAVFDVTLHRADIPNLRLELNTEGVPFSVAGPDWKPIVLQSPDSSADVSAVSKETFRLPEHRRVGSVAFHADSRKLASLVWETAPDQKGLRVTVRNWSLNDQKLVDEVELDWQTDWTRYASNLLLSQDCKRVVGLLDGEICVWDAVNGKIVWCHHIPDDIKSDERGSVRFGALTGTPDLSRIAFGKSVSLGGTMPDAHAIVMDTNSGRVIQKVKMEHRVSVRSLALTRDGKRLATVGSQYGSSLWDVESGQLVLDFRNDNTNRQYPDPSVKISSTQQVSSAGFSPDGKSFAICDMLGVKLIDSKTGEILQDIDTPYRYHSNPQFVFSADGKLFTLLGTFPEKGEPRMISIWSTESGERLRTLPIEATAAAFSADGTWFAAGKSDRKEALAVWQIRESKPNQPADPPEDEANQSDNRTRRFKLVDGENGTPLQGIQCTASIFKQGSPAKLLPYSSDADGIVEVDVSEDESVWIAEVPSGWFSSAPSVTVIQLDKNGKPKHEQTAANDEEPTIVKLWRGTEVDGRLLWPDKKPAAGVKLAAGVYINDQSWKEKLGMDLTLYSFDHGDWPNWSRTIVTDDAGRFRVTVPPSSSRSWLRIGTTALGFGPQIGVGEDEAVTQRLAKCLPLEIQYGGNNRGNVLIVSDKTDAEDMALHAGNLQLETGVIVRGRVVDAEGNGLSNVHLTTTGPHGPHSGRKAISGDDGIFEFPVMAAGNVTIHPDARLRDGKEQLPGTANSRDVQAVFVSQSFTIAKTSLPQELTIRAVPHTEVAFEWVDRRTDKTQPIAYYGAFRVRGHMPDENGKPGAYWTSKTERVERDGKSILVVKIPTQLLKPELMLVADRRVTASYSDSSGLTSGPGIVQLGDITSGTTRTIFGDEPRASKAYDDKSR</sequence>
<dbReference type="SMART" id="SM00320">
    <property type="entry name" value="WD40"/>
    <property type="match status" value="5"/>
</dbReference>
<dbReference type="SUPFAM" id="SSF69322">
    <property type="entry name" value="Tricorn protease domain 2"/>
    <property type="match status" value="1"/>
</dbReference>
<dbReference type="InterPro" id="IPR001680">
    <property type="entry name" value="WD40_rpt"/>
</dbReference>
<dbReference type="PROSITE" id="PS50082">
    <property type="entry name" value="WD_REPEATS_2"/>
    <property type="match status" value="1"/>
</dbReference>
<keyword evidence="3" id="KW-0812">Transmembrane</keyword>
<dbReference type="InterPro" id="IPR011044">
    <property type="entry name" value="Quino_amine_DH_bsu"/>
</dbReference>
<evidence type="ECO:0000256" key="1">
    <source>
        <dbReference type="PROSITE-ProRule" id="PRU00221"/>
    </source>
</evidence>